<evidence type="ECO:0000256" key="8">
    <source>
        <dbReference type="RuleBase" id="RU000501"/>
    </source>
</evidence>
<reference evidence="9" key="2">
    <citation type="submission" date="2014-07" db="EMBL/GenBank/DDBJ databases">
        <authorList>
            <person name="Hull J."/>
        </authorList>
    </citation>
    <scope>NUCLEOTIDE SEQUENCE</scope>
</reference>
<sequence>MASSLEQLKKLTVVVADTGDFKSMKQFSPTDATTNPSLILSAAGIDEYQPLIKKAALFAHTNFSGIEKQTIASLDELVVQFGCEILKIIPGRVSCEVDARLSFDLQGSIDKALVYINRFEQLGISKERILIKLASTWEGIQAAKILEKKHGVHCNLTLLFSHCQAVACAEAGVTLISPFVGRILDWYVQKTGKKYTTEEDPGVQFVTNTYNYYKKYGYKTQVMGASFRNGGEIKALAGCDLLTISPKLLEELEKSTDPVKENLSPKTATSCTLEKRQSELTQHEFRWMLNEDEMANDKLSEGIRKFTVDTLKLSALMREEILKLGQK</sequence>
<dbReference type="PANTHER" id="PTHR10683">
    <property type="entry name" value="TRANSALDOLASE"/>
    <property type="match status" value="1"/>
</dbReference>
<dbReference type="AlphaFoldDB" id="A0A0A9W246"/>
<dbReference type="InterPro" id="IPR004730">
    <property type="entry name" value="Transaldolase_1"/>
</dbReference>
<evidence type="ECO:0000256" key="7">
    <source>
        <dbReference type="ARBA" id="ARBA00048810"/>
    </source>
</evidence>
<evidence type="ECO:0000256" key="1">
    <source>
        <dbReference type="ARBA" id="ARBA00004857"/>
    </source>
</evidence>
<comment type="pathway">
    <text evidence="1 8">Carbohydrate degradation; pentose phosphate pathway; D-glyceraldehyde 3-phosphate and beta-D-fructose 6-phosphate from D-ribose 5-phosphate and D-xylulose 5-phosphate (non-oxidative stage): step 2/3.</text>
</comment>
<dbReference type="PANTHER" id="PTHR10683:SF18">
    <property type="entry name" value="TRANSALDOLASE"/>
    <property type="match status" value="1"/>
</dbReference>
<dbReference type="NCBIfam" id="TIGR00874">
    <property type="entry name" value="talAB"/>
    <property type="match status" value="1"/>
</dbReference>
<dbReference type="CDD" id="cd00957">
    <property type="entry name" value="Transaldolase_TalAB"/>
    <property type="match status" value="1"/>
</dbReference>
<dbReference type="Gene3D" id="3.20.20.70">
    <property type="entry name" value="Aldolase class I"/>
    <property type="match status" value="1"/>
</dbReference>
<dbReference type="HAMAP" id="MF_00492">
    <property type="entry name" value="Transaldolase_1"/>
    <property type="match status" value="1"/>
</dbReference>
<keyword evidence="4 8" id="KW-0808">Transferase</keyword>
<dbReference type="InterPro" id="IPR001585">
    <property type="entry name" value="TAL/FSA"/>
</dbReference>
<dbReference type="GO" id="GO:0005975">
    <property type="term" value="P:carbohydrate metabolic process"/>
    <property type="evidence" value="ECO:0007669"/>
    <property type="project" value="InterPro"/>
</dbReference>
<dbReference type="GO" id="GO:0009052">
    <property type="term" value="P:pentose-phosphate shunt, non-oxidative branch"/>
    <property type="evidence" value="ECO:0007669"/>
    <property type="project" value="TreeGrafter"/>
</dbReference>
<evidence type="ECO:0000256" key="6">
    <source>
        <dbReference type="ARBA" id="ARBA00023270"/>
    </source>
</evidence>
<evidence type="ECO:0000313" key="9">
    <source>
        <dbReference type="EMBL" id="JAG02507.1"/>
    </source>
</evidence>
<dbReference type="SUPFAM" id="SSF51569">
    <property type="entry name" value="Aldolase"/>
    <property type="match status" value="1"/>
</dbReference>
<organism evidence="9">
    <name type="scientific">Lygus hesperus</name>
    <name type="common">Western plant bug</name>
    <dbReference type="NCBI Taxonomy" id="30085"/>
    <lineage>
        <taxon>Eukaryota</taxon>
        <taxon>Metazoa</taxon>
        <taxon>Ecdysozoa</taxon>
        <taxon>Arthropoda</taxon>
        <taxon>Hexapoda</taxon>
        <taxon>Insecta</taxon>
        <taxon>Pterygota</taxon>
        <taxon>Neoptera</taxon>
        <taxon>Paraneoptera</taxon>
        <taxon>Hemiptera</taxon>
        <taxon>Heteroptera</taxon>
        <taxon>Panheteroptera</taxon>
        <taxon>Cimicomorpha</taxon>
        <taxon>Miridae</taxon>
        <taxon>Mirini</taxon>
        <taxon>Lygus</taxon>
    </lineage>
</organism>
<dbReference type="InterPro" id="IPR018225">
    <property type="entry name" value="Transaldolase_AS"/>
</dbReference>
<keyword evidence="5 8" id="KW-0570">Pentose shunt</keyword>
<name>A0A0A9W246_LYGHE</name>
<evidence type="ECO:0000256" key="4">
    <source>
        <dbReference type="ARBA" id="ARBA00022679"/>
    </source>
</evidence>
<comment type="function">
    <text evidence="8">Catalyzes the rate-limiting step of the non-oxidative phase in the pentose phosphate pathway. Catalyzes the reversible conversion of sedheptulose-7-phosphate and D-glyceraldehyde 3-phosphate into erythrose-4-phosphate and beta-D-fructose 6-phosphate.</text>
</comment>
<reference evidence="9" key="1">
    <citation type="journal article" date="2014" name="PLoS ONE">
        <title>Transcriptome-Based Identification of ABC Transporters in the Western Tarnished Plant Bug Lygus hesperus.</title>
        <authorList>
            <person name="Hull J.J."/>
            <person name="Chaney K."/>
            <person name="Geib S.M."/>
            <person name="Fabrick J.A."/>
            <person name="Brent C.S."/>
            <person name="Walsh D."/>
            <person name="Lavine L.C."/>
        </authorList>
    </citation>
    <scope>NUCLEOTIDE SEQUENCE</scope>
</reference>
<dbReference type="GO" id="GO:0004801">
    <property type="term" value="F:transaldolase activity"/>
    <property type="evidence" value="ECO:0007669"/>
    <property type="project" value="UniProtKB-EC"/>
</dbReference>
<gene>
    <name evidence="9" type="primary">Tal</name>
    <name evidence="9" type="ORF">CM83_30182</name>
</gene>
<evidence type="ECO:0000256" key="3">
    <source>
        <dbReference type="ARBA" id="ARBA00013151"/>
    </source>
</evidence>
<dbReference type="FunFam" id="3.20.20.70:FF:000088">
    <property type="entry name" value="Transaldolase"/>
    <property type="match status" value="1"/>
</dbReference>
<dbReference type="EC" id="2.2.1.2" evidence="3 8"/>
<dbReference type="PROSITE" id="PS00958">
    <property type="entry name" value="TRANSALDOLASE_2"/>
    <property type="match status" value="1"/>
</dbReference>
<evidence type="ECO:0000256" key="2">
    <source>
        <dbReference type="ARBA" id="ARBA00008012"/>
    </source>
</evidence>
<dbReference type="PROSITE" id="PS01054">
    <property type="entry name" value="TRANSALDOLASE_1"/>
    <property type="match status" value="1"/>
</dbReference>
<dbReference type="UniPathway" id="UPA00115">
    <property type="reaction ID" value="UER00414"/>
</dbReference>
<comment type="similarity">
    <text evidence="2">Belongs to the transaldolase family. Type 1 subfamily.</text>
</comment>
<comment type="catalytic activity">
    <reaction evidence="7 8">
        <text>D-sedoheptulose 7-phosphate + D-glyceraldehyde 3-phosphate = D-erythrose 4-phosphate + beta-D-fructose 6-phosphate</text>
        <dbReference type="Rhea" id="RHEA:17053"/>
        <dbReference type="ChEBI" id="CHEBI:16897"/>
        <dbReference type="ChEBI" id="CHEBI:57483"/>
        <dbReference type="ChEBI" id="CHEBI:57634"/>
        <dbReference type="ChEBI" id="CHEBI:59776"/>
        <dbReference type="EC" id="2.2.1.2"/>
    </reaction>
</comment>
<dbReference type="EMBL" id="GBHO01041097">
    <property type="protein sequence ID" value="JAG02507.1"/>
    <property type="molecule type" value="Transcribed_RNA"/>
</dbReference>
<dbReference type="InterPro" id="IPR013785">
    <property type="entry name" value="Aldolase_TIM"/>
</dbReference>
<proteinExistence type="inferred from homology"/>
<accession>A0A0A9W246</accession>
<dbReference type="Pfam" id="PF00923">
    <property type="entry name" value="TAL_FSA"/>
    <property type="match status" value="1"/>
</dbReference>
<protein>
    <recommendedName>
        <fullName evidence="3 8">Transaldolase</fullName>
        <ecNumber evidence="3 8">2.2.1.2</ecNumber>
    </recommendedName>
</protein>
<keyword evidence="6" id="KW-0704">Schiff base</keyword>
<evidence type="ECO:0000256" key="5">
    <source>
        <dbReference type="ARBA" id="ARBA00023126"/>
    </source>
</evidence>
<dbReference type="GO" id="GO:0005737">
    <property type="term" value="C:cytoplasm"/>
    <property type="evidence" value="ECO:0007669"/>
    <property type="project" value="InterPro"/>
</dbReference>